<dbReference type="GO" id="GO:0032153">
    <property type="term" value="C:cell division site"/>
    <property type="evidence" value="ECO:0007669"/>
    <property type="project" value="TreeGrafter"/>
</dbReference>
<organism evidence="8 9">
    <name type="scientific">Candidatus Campylobacter infans</name>
    <dbReference type="NCBI Taxonomy" id="2561898"/>
    <lineage>
        <taxon>Bacteria</taxon>
        <taxon>Pseudomonadati</taxon>
        <taxon>Campylobacterota</taxon>
        <taxon>Epsilonproteobacteria</taxon>
        <taxon>Campylobacterales</taxon>
        <taxon>Campylobacteraceae</taxon>
        <taxon>Campylobacter</taxon>
    </lineage>
</organism>
<keyword evidence="5 6" id="KW-0472">Membrane</keyword>
<dbReference type="KEGG" id="cinf:CINF_1370"/>
<keyword evidence="8" id="KW-0131">Cell cycle</keyword>
<sequence>MKTLKNHLGVIFPLLILLFSIEFSVMADRVLSQYENSMTSDYNIIVVSKKELPKDLISAKILAFKELIRLDTSNVLERIKNEIPERNFKELQNSMPYFYSLKLSIFPSPEIMNKTAKDLEKISGVMRVETFSKTHDKIYRILTIFKLVAQGFTILIALMGVVLIFNQMKIWLFEHRRRISVMADLGAPYWLKSAMLYKLAIVDSAIATIIVCALYYYLPSMLDLALKDTGINTPSINIFNDSAVLFSASILTSIISVSLVMIRTRQK</sequence>
<dbReference type="GO" id="GO:0005886">
    <property type="term" value="C:plasma membrane"/>
    <property type="evidence" value="ECO:0007669"/>
    <property type="project" value="UniProtKB-SubCell"/>
</dbReference>
<keyword evidence="2" id="KW-1003">Cell membrane</keyword>
<evidence type="ECO:0000256" key="4">
    <source>
        <dbReference type="ARBA" id="ARBA00022989"/>
    </source>
</evidence>
<feature type="transmembrane region" description="Helical" evidence="6">
    <location>
        <begin position="147"/>
        <end position="168"/>
    </location>
</feature>
<evidence type="ECO:0000313" key="9">
    <source>
        <dbReference type="Proteomes" id="UP000509414"/>
    </source>
</evidence>
<keyword evidence="8" id="KW-0132">Cell division</keyword>
<evidence type="ECO:0000256" key="1">
    <source>
        <dbReference type="ARBA" id="ARBA00004651"/>
    </source>
</evidence>
<feature type="domain" description="ABC3 transporter permease C-terminal" evidence="7">
    <location>
        <begin position="152"/>
        <end position="260"/>
    </location>
</feature>
<dbReference type="EMBL" id="CP049075">
    <property type="protein sequence ID" value="QLI05855.1"/>
    <property type="molecule type" value="Genomic_DNA"/>
</dbReference>
<dbReference type="InterPro" id="IPR003838">
    <property type="entry name" value="ABC3_permease_C"/>
</dbReference>
<keyword evidence="9" id="KW-1185">Reference proteome</keyword>
<feature type="transmembrane region" description="Helical" evidence="6">
    <location>
        <begin position="238"/>
        <end position="262"/>
    </location>
</feature>
<evidence type="ECO:0000313" key="8">
    <source>
        <dbReference type="EMBL" id="QLI05855.1"/>
    </source>
</evidence>
<feature type="transmembrane region" description="Helical" evidence="6">
    <location>
        <begin position="199"/>
        <end position="218"/>
    </location>
</feature>
<accession>A0A7H9CKM6</accession>
<dbReference type="RefSeq" id="WP_240156108.1">
    <property type="nucleotide sequence ID" value="NZ_CP049075.1"/>
</dbReference>
<dbReference type="Proteomes" id="UP000509414">
    <property type="component" value="Chromosome"/>
</dbReference>
<dbReference type="PANTHER" id="PTHR47755">
    <property type="entry name" value="CELL DIVISION PROTEIN FTSX"/>
    <property type="match status" value="1"/>
</dbReference>
<evidence type="ECO:0000256" key="6">
    <source>
        <dbReference type="SAM" id="Phobius"/>
    </source>
</evidence>
<dbReference type="AlphaFoldDB" id="A0A7H9CKM6"/>
<keyword evidence="4 6" id="KW-1133">Transmembrane helix</keyword>
<protein>
    <submittedName>
        <fullName evidence="8">Cell division protein FtsX</fullName>
    </submittedName>
</protein>
<dbReference type="GO" id="GO:0051301">
    <property type="term" value="P:cell division"/>
    <property type="evidence" value="ECO:0007669"/>
    <property type="project" value="UniProtKB-KW"/>
</dbReference>
<keyword evidence="3 6" id="KW-0812">Transmembrane</keyword>
<dbReference type="InterPro" id="IPR004513">
    <property type="entry name" value="FtsX"/>
</dbReference>
<reference evidence="8 9" key="1">
    <citation type="submission" date="2020-02" db="EMBL/GenBank/DDBJ databases">
        <title>Complete genome sequence of the novel Campylobacter species Candidatus Campylobacter infans.</title>
        <authorList>
            <person name="Duim B."/>
            <person name="Zomer A."/>
            <person name="van der Graaf L."/>
            <person name="Wagenaar J."/>
        </authorList>
    </citation>
    <scope>NUCLEOTIDE SEQUENCE [LARGE SCALE GENOMIC DNA]</scope>
    <source>
        <strain evidence="8 9">19S00001</strain>
    </source>
</reference>
<evidence type="ECO:0000256" key="3">
    <source>
        <dbReference type="ARBA" id="ARBA00022692"/>
    </source>
</evidence>
<gene>
    <name evidence="8" type="primary">ftsX</name>
    <name evidence="8" type="ORF">CINF_1370</name>
</gene>
<comment type="subcellular location">
    <subcellularLocation>
        <location evidence="1">Cell membrane</location>
        <topology evidence="1">Multi-pass membrane protein</topology>
    </subcellularLocation>
</comment>
<evidence type="ECO:0000259" key="7">
    <source>
        <dbReference type="Pfam" id="PF02687"/>
    </source>
</evidence>
<proteinExistence type="predicted"/>
<evidence type="ECO:0000256" key="2">
    <source>
        <dbReference type="ARBA" id="ARBA00022475"/>
    </source>
</evidence>
<dbReference type="PANTHER" id="PTHR47755:SF1">
    <property type="entry name" value="CELL DIVISION PROTEIN FTSX"/>
    <property type="match status" value="1"/>
</dbReference>
<evidence type="ECO:0000256" key="5">
    <source>
        <dbReference type="ARBA" id="ARBA00023136"/>
    </source>
</evidence>
<name>A0A7H9CKM6_9BACT</name>
<dbReference type="Pfam" id="PF02687">
    <property type="entry name" value="FtsX"/>
    <property type="match status" value="1"/>
</dbReference>